<organism evidence="3">
    <name type="scientific">Gymnodinialimonas phycosphaerae</name>
    <dbReference type="NCBI Taxonomy" id="2841589"/>
    <lineage>
        <taxon>Bacteria</taxon>
        <taxon>Pseudomonadati</taxon>
        <taxon>Pseudomonadota</taxon>
        <taxon>Alphaproteobacteria</taxon>
        <taxon>Rhodobacterales</taxon>
        <taxon>Paracoccaceae</taxon>
        <taxon>Gymnodinialimonas</taxon>
    </lineage>
</organism>
<dbReference type="NCBIfam" id="TIGR03605">
    <property type="entry name" value="antibiot_sagB"/>
    <property type="match status" value="1"/>
</dbReference>
<gene>
    <name evidence="2" type="ORF">KUL25_00285</name>
    <name evidence="3" type="ORF">KUL25_00290</name>
</gene>
<dbReference type="PANTHER" id="PTHR43745">
    <property type="entry name" value="NITROREDUCTASE MJ1384-RELATED"/>
    <property type="match status" value="1"/>
</dbReference>
<evidence type="ECO:0000313" key="3">
    <source>
        <dbReference type="EMBL" id="QXL88000.1"/>
    </source>
</evidence>
<dbReference type="Proteomes" id="UP000693972">
    <property type="component" value="Unassembled WGS sequence"/>
</dbReference>
<dbReference type="InterPro" id="IPR029479">
    <property type="entry name" value="Nitroreductase"/>
</dbReference>
<dbReference type="InterPro" id="IPR000415">
    <property type="entry name" value="Nitroreductase-like"/>
</dbReference>
<feature type="domain" description="Nitroreductase" evidence="1">
    <location>
        <begin position="106"/>
        <end position="260"/>
    </location>
</feature>
<dbReference type="AlphaFoldDB" id="A0A975TVE8"/>
<sequence>MDTDQITIAHELLGGEGEIWELFNMNSKITSSDLYAPSTVIAETMRQMPLSFRAESQSVIPLPAPDALKSPKRDLAEAMLERSTPQNLVAPALTLTELATLLYSCAGQNRSAEEAQADRPFRVVPSGGALYPLEVYVHCKDVTGLDAGIYHYDPLEHGLRLHVPGDQTERLSKIVVQPDLPVDTSVQVMFTMIPARLVLKYGNRGYRFALMEAGHAAQNAIIASRGMGYDALPVGGYRDEELERLLGIDGVNHVAAYMTFVGKDQDA</sequence>
<keyword evidence="4" id="KW-1185">Reference proteome</keyword>
<dbReference type="PANTHER" id="PTHR43745:SF2">
    <property type="entry name" value="NITROREDUCTASE MJ1384-RELATED"/>
    <property type="match status" value="1"/>
</dbReference>
<dbReference type="CDD" id="cd02142">
    <property type="entry name" value="McbC_SagB-like_oxidoreductase"/>
    <property type="match status" value="1"/>
</dbReference>
<dbReference type="EMBL" id="CP078073">
    <property type="protein sequence ID" value="QXL88000.1"/>
    <property type="molecule type" value="Genomic_DNA"/>
</dbReference>
<name>A0A975TVE8_9RHOB</name>
<proteinExistence type="predicted"/>
<dbReference type="InterPro" id="IPR020051">
    <property type="entry name" value="SagB-type_dehydrogenase"/>
</dbReference>
<dbReference type="Gene3D" id="3.40.109.10">
    <property type="entry name" value="NADH Oxidase"/>
    <property type="match status" value="1"/>
</dbReference>
<accession>A0A975TVE8</accession>
<evidence type="ECO:0000313" key="4">
    <source>
        <dbReference type="Proteomes" id="UP000693972"/>
    </source>
</evidence>
<dbReference type="InterPro" id="IPR052544">
    <property type="entry name" value="Bacteriocin_Proc_Enz"/>
</dbReference>
<dbReference type="RefSeq" id="WP_257891083.1">
    <property type="nucleotide sequence ID" value="NZ_JAIMBW010000001.1"/>
</dbReference>
<dbReference type="GO" id="GO:0016491">
    <property type="term" value="F:oxidoreductase activity"/>
    <property type="evidence" value="ECO:0007669"/>
    <property type="project" value="InterPro"/>
</dbReference>
<dbReference type="Pfam" id="PF00881">
    <property type="entry name" value="Nitroreductase"/>
    <property type="match status" value="1"/>
</dbReference>
<evidence type="ECO:0000313" key="2">
    <source>
        <dbReference type="EMBL" id="MBY4891197.1"/>
    </source>
</evidence>
<dbReference type="SUPFAM" id="SSF55469">
    <property type="entry name" value="FMN-dependent nitroreductase-like"/>
    <property type="match status" value="1"/>
</dbReference>
<evidence type="ECO:0000259" key="1">
    <source>
        <dbReference type="Pfam" id="PF00881"/>
    </source>
</evidence>
<protein>
    <submittedName>
        <fullName evidence="3">SagB/ThcOx family dehydrogenase</fullName>
    </submittedName>
</protein>
<dbReference type="EMBL" id="JAIMBW010000001">
    <property type="protein sequence ID" value="MBY4891197.1"/>
    <property type="molecule type" value="Genomic_DNA"/>
</dbReference>
<reference evidence="3 4" key="1">
    <citation type="submission" date="2021-07" db="EMBL/GenBank/DDBJ databases">
        <title>Karlodiniumbacter phycospheric gen. nov., sp. nov., a phycosphere bacterium isolated from karlodinium veneficum.</title>
        <authorList>
            <person name="Peng Y."/>
            <person name="Jiang L."/>
            <person name="Lee J."/>
        </authorList>
    </citation>
    <scope>NUCLEOTIDE SEQUENCE</scope>
    <source>
        <strain evidence="3 4">N5</strain>
    </source>
</reference>